<proteinExistence type="predicted"/>
<dbReference type="AlphaFoldDB" id="A0A1I7SYP5"/>
<dbReference type="PANTHER" id="PTHR24185">
    <property type="entry name" value="CALCIUM-INDEPENDENT PHOSPHOLIPASE A2-GAMMA"/>
    <property type="match status" value="1"/>
</dbReference>
<feature type="short sequence motif" description="DGA/G" evidence="4">
    <location>
        <begin position="392"/>
        <end position="394"/>
    </location>
</feature>
<keyword evidence="2 4" id="KW-0442">Lipid degradation</keyword>
<dbReference type="PANTHER" id="PTHR24185:SF1">
    <property type="entry name" value="CALCIUM-INDEPENDENT PHOSPHOLIPASE A2-GAMMA"/>
    <property type="match status" value="1"/>
</dbReference>
<keyword evidence="1 4" id="KW-0378">Hydrolase</keyword>
<evidence type="ECO:0000256" key="2">
    <source>
        <dbReference type="ARBA" id="ARBA00022963"/>
    </source>
</evidence>
<reference evidence="8" key="1">
    <citation type="submission" date="2016-11" db="UniProtKB">
        <authorList>
            <consortium name="WormBaseParasite"/>
        </authorList>
    </citation>
    <scope>IDENTIFICATION</scope>
</reference>
<keyword evidence="7" id="KW-1185">Reference proteome</keyword>
<accession>A0A1I7SYP5</accession>
<dbReference type="InterPro" id="IPR016035">
    <property type="entry name" value="Acyl_Trfase/lysoPLipase"/>
</dbReference>
<feature type="domain" description="PNPLA" evidence="6">
    <location>
        <begin position="210"/>
        <end position="405"/>
    </location>
</feature>
<evidence type="ECO:0000256" key="4">
    <source>
        <dbReference type="PROSITE-ProRule" id="PRU01161"/>
    </source>
</evidence>
<feature type="active site" description="Proton acceptor" evidence="4">
    <location>
        <position position="392"/>
    </location>
</feature>
<sequence length="546" mass="60719">MSATSTLIHRSTLPVLRRRHRSLDVLSTERSFFSSSNTQGGASAPPGTSSPIVNSVGATAAVTTSYGYISDMFKNFVSKVENPLNYLSVGTSKAIVNETMKVESKTQIIQKSNENRVSRSEVTAKTRALVKKILLSETSTSRLTRVRDLSEHIMQFPPTRIVAAQEQRLIAELLEMVIYGTSDQLKEEARQCLTLIGVQPPPKGRGVNVLSIDGGGTRGMMGLEVLEKLEKLSGKKICELFDMICGVSTGGIIAALLTVKGYSVAECRKAYMDVSKKLFSQGKFQGGMGLILKHSYYNTNLWISILKEMIGEDVTMINTSKKLHTPRLAIVSSIVNLPTIQPYIFRNYDHPAGRDSHYRGGTDHCLWTAIQASAAAPLYFSEVKLDNLLLQDGGVYANNPTAIAYHETKLLWPNVEINCVISVGNGRTVASVEPTLNITSTSFQDKLLRIIDSATDTEGVHMNVHDMLPESVYYRFNPYMTYAYGLDEIHEERLEQMASDAAFYVRRNISRLESAAERLCLRPNIQQNIHRNIKEWMDLKGFYKPA</sequence>
<protein>
    <submittedName>
        <fullName evidence="8">PNPLA domain-containing protein</fullName>
    </submittedName>
</protein>
<feature type="region of interest" description="Disordered" evidence="5">
    <location>
        <begin position="33"/>
        <end position="54"/>
    </location>
</feature>
<keyword evidence="3 4" id="KW-0443">Lipid metabolism</keyword>
<feature type="active site" description="Nucleophile" evidence="4">
    <location>
        <position position="248"/>
    </location>
</feature>
<feature type="short sequence motif" description="GXGXXG" evidence="4">
    <location>
        <begin position="214"/>
        <end position="219"/>
    </location>
</feature>
<dbReference type="GO" id="GO:0016042">
    <property type="term" value="P:lipid catabolic process"/>
    <property type="evidence" value="ECO:0007669"/>
    <property type="project" value="UniProtKB-UniRule"/>
</dbReference>
<dbReference type="GO" id="GO:0047499">
    <property type="term" value="F:calcium-independent phospholipase A2 activity"/>
    <property type="evidence" value="ECO:0007669"/>
    <property type="project" value="TreeGrafter"/>
</dbReference>
<dbReference type="Proteomes" id="UP000095282">
    <property type="component" value="Unplaced"/>
</dbReference>
<dbReference type="InterPro" id="IPR002641">
    <property type="entry name" value="PNPLA_dom"/>
</dbReference>
<dbReference type="WBParaSite" id="Csp11.Scaffold335.g835.t1">
    <property type="protein sequence ID" value="Csp11.Scaffold335.g835.t1"/>
    <property type="gene ID" value="Csp11.Scaffold335.g835"/>
</dbReference>
<dbReference type="SUPFAM" id="SSF52151">
    <property type="entry name" value="FabD/lysophospholipase-like"/>
    <property type="match status" value="1"/>
</dbReference>
<evidence type="ECO:0000259" key="6">
    <source>
        <dbReference type="PROSITE" id="PS51635"/>
    </source>
</evidence>
<dbReference type="CDD" id="cd07211">
    <property type="entry name" value="Pat_PNPLA8"/>
    <property type="match status" value="1"/>
</dbReference>
<dbReference type="STRING" id="1561998.A0A1I7SYP5"/>
<name>A0A1I7SYP5_9PELO</name>
<organism evidence="7 8">
    <name type="scientific">Caenorhabditis tropicalis</name>
    <dbReference type="NCBI Taxonomy" id="1561998"/>
    <lineage>
        <taxon>Eukaryota</taxon>
        <taxon>Metazoa</taxon>
        <taxon>Ecdysozoa</taxon>
        <taxon>Nematoda</taxon>
        <taxon>Chromadorea</taxon>
        <taxon>Rhabditida</taxon>
        <taxon>Rhabditina</taxon>
        <taxon>Rhabditomorpha</taxon>
        <taxon>Rhabditoidea</taxon>
        <taxon>Rhabditidae</taxon>
        <taxon>Peloderinae</taxon>
        <taxon>Caenorhabditis</taxon>
    </lineage>
</organism>
<dbReference type="eggNOG" id="KOG4231">
    <property type="taxonomic scope" value="Eukaryota"/>
</dbReference>
<dbReference type="GO" id="GO:0016020">
    <property type="term" value="C:membrane"/>
    <property type="evidence" value="ECO:0007669"/>
    <property type="project" value="TreeGrafter"/>
</dbReference>
<evidence type="ECO:0000256" key="1">
    <source>
        <dbReference type="ARBA" id="ARBA00022801"/>
    </source>
</evidence>
<dbReference type="GO" id="GO:0019369">
    <property type="term" value="P:arachidonate metabolic process"/>
    <property type="evidence" value="ECO:0007669"/>
    <property type="project" value="TreeGrafter"/>
</dbReference>
<evidence type="ECO:0000256" key="5">
    <source>
        <dbReference type="SAM" id="MobiDB-lite"/>
    </source>
</evidence>
<evidence type="ECO:0000313" key="7">
    <source>
        <dbReference type="Proteomes" id="UP000095282"/>
    </source>
</evidence>
<dbReference type="InterPro" id="IPR045217">
    <property type="entry name" value="PNPLA8-like"/>
</dbReference>
<dbReference type="Gene3D" id="3.40.1090.10">
    <property type="entry name" value="Cytosolic phospholipase A2 catalytic domain"/>
    <property type="match status" value="1"/>
</dbReference>
<evidence type="ECO:0000313" key="8">
    <source>
        <dbReference type="WBParaSite" id="Csp11.Scaffold335.g835.t1"/>
    </source>
</evidence>
<feature type="short sequence motif" description="GXSXG" evidence="4">
    <location>
        <begin position="246"/>
        <end position="250"/>
    </location>
</feature>
<dbReference type="Pfam" id="PF01734">
    <property type="entry name" value="Patatin"/>
    <property type="match status" value="1"/>
</dbReference>
<evidence type="ECO:0000256" key="3">
    <source>
        <dbReference type="ARBA" id="ARBA00023098"/>
    </source>
</evidence>
<dbReference type="PROSITE" id="PS51635">
    <property type="entry name" value="PNPLA"/>
    <property type="match status" value="1"/>
</dbReference>